<organism evidence="2 3">
    <name type="scientific">Ranid herpesvirus 2</name>
    <dbReference type="NCBI Taxonomy" id="389214"/>
    <lineage>
        <taxon>Viruses</taxon>
        <taxon>Duplodnaviria</taxon>
        <taxon>Heunggongvirae</taxon>
        <taxon>Peploviricota</taxon>
        <taxon>Herviviricetes</taxon>
        <taxon>Herpesvirales</taxon>
        <taxon>Alloherpesviridae</taxon>
        <taxon>Batravirus</taxon>
        <taxon>Batravirus ranidallo2</taxon>
    </lineage>
</organism>
<evidence type="ECO:0000313" key="3">
    <source>
        <dbReference type="Proteomes" id="UP000120576"/>
    </source>
</evidence>
<evidence type="ECO:0000256" key="1">
    <source>
        <dbReference type="SAM" id="MobiDB-lite"/>
    </source>
</evidence>
<dbReference type="Proteomes" id="UP000120576">
    <property type="component" value="Genome"/>
</dbReference>
<proteinExistence type="predicted"/>
<accession>Q14W63</accession>
<protein>
    <submittedName>
        <fullName evidence="2">ORF43</fullName>
    </submittedName>
</protein>
<reference evidence="2 3" key="1">
    <citation type="journal article" date="2006" name="J. Gen. Virol.">
        <title>Genome sequences of two frog herpesviruses.</title>
        <authorList>
            <person name="Davison A.J."/>
            <person name="Cunningham C."/>
            <person name="Sauerbier W."/>
            <person name="McKinnell R.G."/>
        </authorList>
    </citation>
    <scope>NUCLEOTIDE SEQUENCE [LARGE SCALE GENOMIC DNA]</scope>
    <source>
        <strain evidence="2">ATCC VR-568</strain>
    </source>
</reference>
<sequence length="1008" mass="115024">MLRVGDSAVKWSEVDLNYKAHKKWQSIYALDYKPNQPPDVTESGFLNSCRVSEESSRAVTLPDECFLPGAVSYHMGVSAGVMKECKPVSSIFAPAVDISMRNHMFTVLENLVSFFIARRPREGMARPAVAVPEDYLFNPDFLTEAVAEVELDLSEEEQRREFRFRGQAVRGGAKRRAMETGEDPQVSVQENYMSGEEGRREFGFREQAVPSGSKRRATDTDEDSGHQMQMRTRDFGPPKTREEVCAIAEAQFKSCCEHMENLEGRQPVGTHPIMVNFMNRFQIEWGKPDNDAMNEMWRLVPEVNVLTVKCLPLLTGHIYADLYAVRTMQHMKRYFMALSTTYIFKIYPTMSLTKRALCDTGFDILLVMADFLDDCDAVHECMEIRKFYIIALLFQQLVLKPLLCDIQSGHMMKWFRMLNALHSYCEPDSCQKVTSPRSVGELIPRFPELVPVRAIPQYMSREPWGRMEWFGHDVRFVARFPKVAAAICDAMNTIDYVTWRGGSGSAENVATSMEELTKYFDLMGDHSPVTFSNLPAEEKYDYDELSCNNHTLTLLKAYKPGSDRELQRAIFLPPYTEESCKSLMVPQNIVKGEYPFDILHEVFPEHNHCSPCPTPYSTAINESTLRFNPSYIDVGSPQARGQIQNLYRLFNLAFCPGAASQMQALFKDERHQTLLFDTALAEIYNLGRVPDVEIPDWWLTENIPEPSAELCYLWSCLKCPYGTVDTVMTGDFVLDWPSVSSWRAVCTKLANMYNFALHSHRRGTADDPCPLLVRLIHDIKDRKGVSCDPLTLKDTKLIYLKLYKLCGMLDLTAETSPGVILPPRSVLHVARLLQHSCDTPFLFTKYLFHEAAALNMSSVYGMAKKMARQDFDAFKKLAFRAGFGFGPEPEGFDVLHTHAMLADYLRDFFSLYPKYPGELFPLDPSYHAVVRESTERTQQGKVAHLSITRGIENPILLVSDAGENHVYIDFFRYRQAALEETAAEMERMEKEEEQRVCDIMTRGIRTAE</sequence>
<name>Q14W63_9VIRU</name>
<evidence type="ECO:0000313" key="2">
    <source>
        <dbReference type="EMBL" id="ABG25584.1"/>
    </source>
</evidence>
<keyword evidence="3" id="KW-1185">Reference proteome</keyword>
<dbReference type="KEGG" id="vg:5179449"/>
<dbReference type="EMBL" id="DQ665652">
    <property type="protein sequence ID" value="ABG25584.1"/>
    <property type="molecule type" value="Genomic_DNA"/>
</dbReference>
<dbReference type="GeneID" id="5179449"/>
<dbReference type="RefSeq" id="YP_656551.1">
    <property type="nucleotide sequence ID" value="NC_008210.1"/>
</dbReference>
<feature type="region of interest" description="Disordered" evidence="1">
    <location>
        <begin position="195"/>
        <end position="238"/>
    </location>
</feature>
<feature type="compositionally biased region" description="Basic and acidic residues" evidence="1">
    <location>
        <begin position="216"/>
        <end position="238"/>
    </location>
</feature>